<proteinExistence type="inferred from homology"/>
<evidence type="ECO:0000256" key="2">
    <source>
        <dbReference type="ARBA" id="ARBA00022603"/>
    </source>
</evidence>
<dbReference type="PANTHER" id="PTHR12176:SF80">
    <property type="entry name" value="EEF1A LYSINE METHYLTRANSFERASE 4"/>
    <property type="match status" value="1"/>
</dbReference>
<comment type="caution">
    <text evidence="4">The sequence shown here is derived from an EMBL/GenBank/DDBJ whole genome shotgun (WGS) entry which is preliminary data.</text>
</comment>
<dbReference type="InterPro" id="IPR051419">
    <property type="entry name" value="Lys/N-term_MeTrsfase_sf"/>
</dbReference>
<keyword evidence="5" id="KW-1185">Reference proteome</keyword>
<gene>
    <name evidence="4" type="ORF">JKF63_07207</name>
</gene>
<dbReference type="Proteomes" id="UP000674318">
    <property type="component" value="Unassembled WGS sequence"/>
</dbReference>
<protein>
    <submittedName>
        <fullName evidence="4">Uncharacterized protein</fullName>
    </submittedName>
</protein>
<accession>A0A836LLD5</accession>
<keyword evidence="2" id="KW-0489">Methyltransferase</keyword>
<dbReference type="SUPFAM" id="SSF53335">
    <property type="entry name" value="S-adenosyl-L-methionine-dependent methyltransferases"/>
    <property type="match status" value="1"/>
</dbReference>
<organism evidence="4 5">
    <name type="scientific">Porcisia hertigi</name>
    <dbReference type="NCBI Taxonomy" id="2761500"/>
    <lineage>
        <taxon>Eukaryota</taxon>
        <taxon>Discoba</taxon>
        <taxon>Euglenozoa</taxon>
        <taxon>Kinetoplastea</taxon>
        <taxon>Metakinetoplastina</taxon>
        <taxon>Trypanosomatida</taxon>
        <taxon>Trypanosomatidae</taxon>
        <taxon>Leishmaniinae</taxon>
        <taxon>Porcisia</taxon>
    </lineage>
</organism>
<dbReference type="GO" id="GO:0008168">
    <property type="term" value="F:methyltransferase activity"/>
    <property type="evidence" value="ECO:0007669"/>
    <property type="project" value="UniProtKB-KW"/>
</dbReference>
<evidence type="ECO:0000256" key="3">
    <source>
        <dbReference type="ARBA" id="ARBA00022679"/>
    </source>
</evidence>
<dbReference type="AlphaFoldDB" id="A0A836LLD5"/>
<dbReference type="InterPro" id="IPR029063">
    <property type="entry name" value="SAM-dependent_MTases_sf"/>
</dbReference>
<dbReference type="KEGG" id="phet:94293225"/>
<evidence type="ECO:0000256" key="1">
    <source>
        <dbReference type="ARBA" id="ARBA00008361"/>
    </source>
</evidence>
<sequence>MMQTKNAEYSKQEYWDRRYTEEEHYDWFPSIYAACVTAAFEAIEAVFHAQNSPNEFNGTLKVLHLGTGNSSLCADIRAAYEAKYPTEDLRPYRLVQVATDYSAVVIDHMKTKYGPPHLLEDVHWEVADIRDLSRVREQWGPFFDVVLDKGTMDALQADRANENMEDDIARMLIEVSKCVEGAPGMRVYRRFVQITWEIPHMRLHYTTKNPVHTFAWGNNVTYHFLGDSDMYRMYTYEVFPPSPDHAHLQSAAGEATSS</sequence>
<name>A0A836LLD5_9TRYP</name>
<keyword evidence="3" id="KW-0808">Transferase</keyword>
<dbReference type="Gene3D" id="3.40.50.150">
    <property type="entry name" value="Vaccinia Virus protein VP39"/>
    <property type="match status" value="1"/>
</dbReference>
<dbReference type="GeneID" id="94293225"/>
<comment type="similarity">
    <text evidence="1">Belongs to the methyltransferase superfamily.</text>
</comment>
<evidence type="ECO:0000313" key="5">
    <source>
        <dbReference type="Proteomes" id="UP000674318"/>
    </source>
</evidence>
<dbReference type="GO" id="GO:0032259">
    <property type="term" value="P:methylation"/>
    <property type="evidence" value="ECO:0007669"/>
    <property type="project" value="UniProtKB-KW"/>
</dbReference>
<dbReference type="FunFam" id="3.40.50.150:FF:000498">
    <property type="entry name" value="Methyltransferase domain containing protein"/>
    <property type="match status" value="1"/>
</dbReference>
<evidence type="ECO:0000313" key="4">
    <source>
        <dbReference type="EMBL" id="KAG5511611.1"/>
    </source>
</evidence>
<dbReference type="OrthoDB" id="411785at2759"/>
<dbReference type="RefSeq" id="XP_067759703.1">
    <property type="nucleotide sequence ID" value="XM_067903148.1"/>
</dbReference>
<reference evidence="4 5" key="1">
    <citation type="submission" date="2021-02" db="EMBL/GenBank/DDBJ databases">
        <title>Porcisia hertigi Genome sequencing and assembly.</title>
        <authorList>
            <person name="Almutairi H."/>
            <person name="Gatherer D."/>
        </authorList>
    </citation>
    <scope>NUCLEOTIDE SEQUENCE [LARGE SCALE GENOMIC DNA]</scope>
    <source>
        <strain evidence="4 5">C119</strain>
    </source>
</reference>
<dbReference type="PANTHER" id="PTHR12176">
    <property type="entry name" value="SAM-DEPENDENT METHYLTRANSFERASE SUPERFAMILY PROTEIN"/>
    <property type="match status" value="1"/>
</dbReference>
<dbReference type="EMBL" id="JAFJZO010000004">
    <property type="protein sequence ID" value="KAG5511611.1"/>
    <property type="molecule type" value="Genomic_DNA"/>
</dbReference>